<protein>
    <submittedName>
        <fullName evidence="2">Uncharacterized protein</fullName>
    </submittedName>
</protein>
<evidence type="ECO:0000313" key="3">
    <source>
        <dbReference type="EMBL" id="CAF1680462.1"/>
    </source>
</evidence>
<evidence type="ECO:0000313" key="5">
    <source>
        <dbReference type="Proteomes" id="UP000663870"/>
    </source>
</evidence>
<feature type="compositionally biased region" description="Polar residues" evidence="1">
    <location>
        <begin position="74"/>
        <end position="88"/>
    </location>
</feature>
<comment type="caution">
    <text evidence="2">The sequence shown here is derived from an EMBL/GenBank/DDBJ whole genome shotgun (WGS) entry which is preliminary data.</text>
</comment>
<evidence type="ECO:0000313" key="2">
    <source>
        <dbReference type="EMBL" id="CAF1568920.1"/>
    </source>
</evidence>
<feature type="region of interest" description="Disordered" evidence="1">
    <location>
        <begin position="69"/>
        <end position="117"/>
    </location>
</feature>
<feature type="compositionally biased region" description="Polar residues" evidence="1">
    <location>
        <begin position="148"/>
        <end position="168"/>
    </location>
</feature>
<dbReference type="EMBL" id="CAJNOH010016112">
    <property type="protein sequence ID" value="CAF1568920.1"/>
    <property type="molecule type" value="Genomic_DNA"/>
</dbReference>
<gene>
    <name evidence="3" type="ORF">JXQ802_LOCUS59080</name>
    <name evidence="2" type="ORF">PYM288_LOCUS42427</name>
</gene>
<name>A0A815YEY1_9BILA</name>
<accession>A0A815YEY1</accession>
<feature type="region of interest" description="Disordered" evidence="1">
    <location>
        <begin position="135"/>
        <end position="191"/>
    </location>
</feature>
<keyword evidence="5" id="KW-1185">Reference proteome</keyword>
<organism evidence="2 4">
    <name type="scientific">Rotaria sordida</name>
    <dbReference type="NCBI Taxonomy" id="392033"/>
    <lineage>
        <taxon>Eukaryota</taxon>
        <taxon>Metazoa</taxon>
        <taxon>Spiralia</taxon>
        <taxon>Gnathifera</taxon>
        <taxon>Rotifera</taxon>
        <taxon>Eurotatoria</taxon>
        <taxon>Bdelloidea</taxon>
        <taxon>Philodinida</taxon>
        <taxon>Philodinidae</taxon>
        <taxon>Rotaria</taxon>
    </lineage>
</organism>
<evidence type="ECO:0000313" key="4">
    <source>
        <dbReference type="Proteomes" id="UP000663854"/>
    </source>
</evidence>
<dbReference type="Proteomes" id="UP000663854">
    <property type="component" value="Unassembled WGS sequence"/>
</dbReference>
<evidence type="ECO:0000256" key="1">
    <source>
        <dbReference type="SAM" id="MobiDB-lite"/>
    </source>
</evidence>
<dbReference type="AlphaFoldDB" id="A0A815YEY1"/>
<reference evidence="2" key="1">
    <citation type="submission" date="2021-02" db="EMBL/GenBank/DDBJ databases">
        <authorList>
            <person name="Nowell W R."/>
        </authorList>
    </citation>
    <scope>NUCLEOTIDE SEQUENCE</scope>
</reference>
<dbReference type="Proteomes" id="UP000663870">
    <property type="component" value="Unassembled WGS sequence"/>
</dbReference>
<sequence length="191" mass="20668">MSVNHGSDRIRQGEFALGAVVTHYLSTEPSSHDSVYYGYRFESPTSVNPNFSFGPQSTSVANPNMLLTKPAPTRSDNYVNPNTRSTDAAASHYLPSQPPPHDRVNDDFPNESTTVNNDNYTSAIQTTADASPNYGILITPPLPPHSINYDSSNNPSTGASVDNYSSRQAAPRDPIHDDDFPPEPQSSGANN</sequence>
<dbReference type="EMBL" id="CAJNOL010018057">
    <property type="protein sequence ID" value="CAF1680462.1"/>
    <property type="molecule type" value="Genomic_DNA"/>
</dbReference>
<proteinExistence type="predicted"/>